<proteinExistence type="predicted"/>
<dbReference type="PANTHER" id="PTHR12110:SF21">
    <property type="entry name" value="XYLOSE ISOMERASE-LIKE TIM BARREL DOMAIN-CONTAINING PROTEIN"/>
    <property type="match status" value="1"/>
</dbReference>
<keyword evidence="3" id="KW-1185">Reference proteome</keyword>
<feature type="domain" description="Xylose isomerase-like TIM barrel" evidence="1">
    <location>
        <begin position="21"/>
        <end position="257"/>
    </location>
</feature>
<dbReference type="InterPro" id="IPR036237">
    <property type="entry name" value="Xyl_isomerase-like_sf"/>
</dbReference>
<dbReference type="Proteomes" id="UP000184423">
    <property type="component" value="Unassembled WGS sequence"/>
</dbReference>
<dbReference type="RefSeq" id="WP_073248555.1">
    <property type="nucleotide sequence ID" value="NZ_FQVG01000021.1"/>
</dbReference>
<evidence type="ECO:0000313" key="2">
    <source>
        <dbReference type="EMBL" id="SHE88627.1"/>
    </source>
</evidence>
<dbReference type="GO" id="GO:0016853">
    <property type="term" value="F:isomerase activity"/>
    <property type="evidence" value="ECO:0007669"/>
    <property type="project" value="UniProtKB-KW"/>
</dbReference>
<dbReference type="InterPro" id="IPR050312">
    <property type="entry name" value="IolE/XylAMocC-like"/>
</dbReference>
<keyword evidence="2" id="KW-0413">Isomerase</keyword>
<dbReference type="EMBL" id="FQVG01000021">
    <property type="protein sequence ID" value="SHE88627.1"/>
    <property type="molecule type" value="Genomic_DNA"/>
</dbReference>
<gene>
    <name evidence="2" type="ORF">SAMN02746091_01318</name>
</gene>
<accession>A0A1M4X5C7</accession>
<dbReference type="PANTHER" id="PTHR12110">
    <property type="entry name" value="HYDROXYPYRUVATE ISOMERASE"/>
    <property type="match status" value="1"/>
</dbReference>
<evidence type="ECO:0000313" key="3">
    <source>
        <dbReference type="Proteomes" id="UP000184423"/>
    </source>
</evidence>
<protein>
    <submittedName>
        <fullName evidence="2">Sugar phosphate isomerase/epimerase</fullName>
    </submittedName>
</protein>
<reference evidence="3" key="1">
    <citation type="submission" date="2016-11" db="EMBL/GenBank/DDBJ databases">
        <authorList>
            <person name="Varghese N."/>
            <person name="Submissions S."/>
        </authorList>
    </citation>
    <scope>NUCLEOTIDE SEQUENCE [LARGE SCALE GENOMIC DNA]</scope>
    <source>
        <strain evidence="3">DSM 10124</strain>
    </source>
</reference>
<dbReference type="AlphaFoldDB" id="A0A1M4X5C7"/>
<organism evidence="2 3">
    <name type="scientific">Caloramator proteoclasticus DSM 10124</name>
    <dbReference type="NCBI Taxonomy" id="1121262"/>
    <lineage>
        <taxon>Bacteria</taxon>
        <taxon>Bacillati</taxon>
        <taxon>Bacillota</taxon>
        <taxon>Clostridia</taxon>
        <taxon>Eubacteriales</taxon>
        <taxon>Clostridiaceae</taxon>
        <taxon>Caloramator</taxon>
    </lineage>
</organism>
<sequence length="260" mass="30575">MNFGISTACFYPEVLTEDTLKIISSIGFKLCEVFFESATEMTGEILLKIDENIKKYNLSINTVHPFPASFEPFLFDVYARRREEMEEKFELACRAAKKLGAKYYIFHGQRNNKQIKDIKWTAEVMDNLCKIALKYDVYIAWENVSWCMGNDPKFIQAVKENMKEELYFTLDVKQAIRSGRNIDEYLNVYENRIVNVHISDSNEFCDCLLPGYGGFDFKEVINKTQNLNKDCQYIIEVYRDNYGDFDEIKKSFEYMKNLEV</sequence>
<dbReference type="SUPFAM" id="SSF51658">
    <property type="entry name" value="Xylose isomerase-like"/>
    <property type="match status" value="1"/>
</dbReference>
<name>A0A1M4X5C7_9CLOT</name>
<dbReference type="InterPro" id="IPR013022">
    <property type="entry name" value="Xyl_isomerase-like_TIM-brl"/>
</dbReference>
<dbReference type="Gene3D" id="3.20.20.150">
    <property type="entry name" value="Divalent-metal-dependent TIM barrel enzymes"/>
    <property type="match status" value="1"/>
</dbReference>
<evidence type="ECO:0000259" key="1">
    <source>
        <dbReference type="Pfam" id="PF01261"/>
    </source>
</evidence>
<dbReference type="Pfam" id="PF01261">
    <property type="entry name" value="AP_endonuc_2"/>
    <property type="match status" value="1"/>
</dbReference>